<protein>
    <recommendedName>
        <fullName evidence="3">DUF697 domain-containing protein</fullName>
    </recommendedName>
</protein>
<proteinExistence type="predicted"/>
<keyword evidence="2" id="KW-1185">Reference proteome</keyword>
<evidence type="ECO:0000313" key="1">
    <source>
        <dbReference type="EMBL" id="TJW12212.1"/>
    </source>
</evidence>
<comment type="caution">
    <text evidence="1">The sequence shown here is derived from an EMBL/GenBank/DDBJ whole genome shotgun (WGS) entry which is preliminary data.</text>
</comment>
<dbReference type="AlphaFoldDB" id="A0A4T9TA31"/>
<reference evidence="1 2" key="1">
    <citation type="submission" date="2019-04" db="EMBL/GenBank/DDBJ databases">
        <title>Microbes associate with the intestines of laboratory mice.</title>
        <authorList>
            <person name="Navarre W."/>
            <person name="Wong E."/>
            <person name="Huang K.C."/>
            <person name="Tropini C."/>
            <person name="Ng K."/>
            <person name="Yu B."/>
        </authorList>
    </citation>
    <scope>NUCLEOTIDE SEQUENCE [LARGE SCALE GENOMIC DNA]</scope>
    <source>
        <strain evidence="1 2">NM48_B13</strain>
    </source>
</reference>
<dbReference type="EMBL" id="SSTM01000001">
    <property type="protein sequence ID" value="TJW12212.1"/>
    <property type="molecule type" value="Genomic_DNA"/>
</dbReference>
<organism evidence="1 2">
    <name type="scientific">Parvibacter caecicola</name>
    <dbReference type="NCBI Taxonomy" id="747645"/>
    <lineage>
        <taxon>Bacteria</taxon>
        <taxon>Bacillati</taxon>
        <taxon>Actinomycetota</taxon>
        <taxon>Coriobacteriia</taxon>
        <taxon>Coriobacteriales</taxon>
        <taxon>Coriobacteriaceae</taxon>
        <taxon>Parvibacter</taxon>
    </lineage>
</organism>
<name>A0A4T9TA31_9ACTN</name>
<sequence length="345" mass="35615">MNLPVNFSAVKSALDSTQQSAQESLSVSLYIDEDSPEDMIAHVRKAFFSTDAKVRFSLEYLNGASTPRDGDDMACIVAGTNPAVGKLAQDIRNTGVPVMVATSMPSLVHDLAQSTGCPIPVGDIVAPNTPAPSAKGAVPAQMEGEGVAEPIALTDEGARTLNERMGKWVITACSEKKLAFAYAFAFVRRPLATEAVTSTSIQNAGIGAFLFIPGADMPVLTLNQVKMVLQIGAAYGQPMTMDRLKEIAFVVAGAFACRSLARQGAGLVPGVGWAVKGAIGFAGTEAMGRAVIEYFEGGGNVAGLANLVKRAANTAADGVGKAASSPAGQTVIRKGAQAAAKILKL</sequence>
<gene>
    <name evidence="1" type="ORF">E5982_00975</name>
</gene>
<evidence type="ECO:0008006" key="3">
    <source>
        <dbReference type="Google" id="ProtNLM"/>
    </source>
</evidence>
<dbReference type="RefSeq" id="WP_136845194.1">
    <property type="nucleotide sequence ID" value="NZ_SSTM01000001.1"/>
</dbReference>
<accession>A0A4T9TA31</accession>
<evidence type="ECO:0000313" key="2">
    <source>
        <dbReference type="Proteomes" id="UP000309454"/>
    </source>
</evidence>
<dbReference type="OrthoDB" id="5243947at2"/>
<dbReference type="Proteomes" id="UP000309454">
    <property type="component" value="Unassembled WGS sequence"/>
</dbReference>